<dbReference type="InterPro" id="IPR003783">
    <property type="entry name" value="Regulatory_RecX"/>
</dbReference>
<dbReference type="AlphaFoldDB" id="A0A7K0KH77"/>
<evidence type="ECO:0000259" key="5">
    <source>
        <dbReference type="Pfam" id="PF02631"/>
    </source>
</evidence>
<feature type="domain" description="RecX second three-helical" evidence="5">
    <location>
        <begin position="55"/>
        <end position="91"/>
    </location>
</feature>
<comment type="subcellular location">
    <subcellularLocation>
        <location evidence="1">Cytoplasm</location>
    </subcellularLocation>
</comment>
<dbReference type="Pfam" id="PF21981">
    <property type="entry name" value="RecX_HTH3"/>
    <property type="match status" value="1"/>
</dbReference>
<dbReference type="RefSeq" id="WP_154534805.1">
    <property type="nucleotide sequence ID" value="NZ_VUNG01000031.1"/>
</dbReference>
<keyword evidence="8" id="KW-1185">Reference proteome</keyword>
<proteinExistence type="inferred from homology"/>
<dbReference type="InterPro" id="IPR036388">
    <property type="entry name" value="WH-like_DNA-bd_sf"/>
</dbReference>
<dbReference type="GO" id="GO:0005737">
    <property type="term" value="C:cytoplasm"/>
    <property type="evidence" value="ECO:0007669"/>
    <property type="project" value="UniProtKB-SubCell"/>
</dbReference>
<comment type="similarity">
    <text evidence="2">Belongs to the RecX family.</text>
</comment>
<dbReference type="Gene3D" id="1.10.10.10">
    <property type="entry name" value="Winged helix-like DNA-binding domain superfamily/Winged helix DNA-binding domain"/>
    <property type="match status" value="2"/>
</dbReference>
<keyword evidence="4" id="KW-0963">Cytoplasm</keyword>
<dbReference type="InterPro" id="IPR053925">
    <property type="entry name" value="RecX_HTH_3rd"/>
</dbReference>
<evidence type="ECO:0000313" key="7">
    <source>
        <dbReference type="EMBL" id="MST85219.1"/>
    </source>
</evidence>
<name>A0A7K0KH77_9BACT</name>
<dbReference type="GO" id="GO:0006282">
    <property type="term" value="P:regulation of DNA repair"/>
    <property type="evidence" value="ECO:0007669"/>
    <property type="project" value="InterPro"/>
</dbReference>
<comment type="caution">
    <text evidence="7">The sequence shown here is derived from an EMBL/GenBank/DDBJ whole genome shotgun (WGS) entry which is preliminary data.</text>
</comment>
<evidence type="ECO:0000259" key="6">
    <source>
        <dbReference type="Pfam" id="PF21981"/>
    </source>
</evidence>
<dbReference type="PANTHER" id="PTHR33602:SF1">
    <property type="entry name" value="REGULATORY PROTEIN RECX FAMILY PROTEIN"/>
    <property type="match status" value="1"/>
</dbReference>
<dbReference type="InterPro" id="IPR053924">
    <property type="entry name" value="RecX_HTH_2nd"/>
</dbReference>
<dbReference type="Proteomes" id="UP000438914">
    <property type="component" value="Unassembled WGS sequence"/>
</dbReference>
<protein>
    <recommendedName>
        <fullName evidence="3">Regulatory protein RecX</fullName>
    </recommendedName>
</protein>
<reference evidence="7 8" key="1">
    <citation type="submission" date="2019-08" db="EMBL/GenBank/DDBJ databases">
        <title>In-depth cultivation of the pig gut microbiome towards novel bacterial diversity and tailored functional studies.</title>
        <authorList>
            <person name="Wylensek D."/>
            <person name="Hitch T.C.A."/>
            <person name="Clavel T."/>
        </authorList>
    </citation>
    <scope>NUCLEOTIDE SEQUENCE [LARGE SCALE GENOMIC DNA]</scope>
    <source>
        <strain evidence="7 8">LKV-178-WT-2A</strain>
    </source>
</reference>
<dbReference type="Pfam" id="PF02631">
    <property type="entry name" value="RecX_HTH2"/>
    <property type="match status" value="1"/>
</dbReference>
<evidence type="ECO:0000256" key="4">
    <source>
        <dbReference type="ARBA" id="ARBA00022490"/>
    </source>
</evidence>
<evidence type="ECO:0000256" key="3">
    <source>
        <dbReference type="ARBA" id="ARBA00018111"/>
    </source>
</evidence>
<evidence type="ECO:0000256" key="2">
    <source>
        <dbReference type="ARBA" id="ARBA00009695"/>
    </source>
</evidence>
<sequence>MINEETARATAKLAALCAKAEHCTGEMDKKLRQWGIGAEDRQTVIDYLVTNHYVDDSRYTEAFVEDKIRFNQWGRRKIEQALYAKGVSADVYTPVLDRVPDSAYLEQLRPLLKAKWPTIKADSDYERSMKLIKFGMGRGYSLDLIRQCIDSVSEEDLDGDDELD</sequence>
<dbReference type="PANTHER" id="PTHR33602">
    <property type="entry name" value="REGULATORY PROTEIN RECX FAMILY PROTEIN"/>
    <property type="match status" value="1"/>
</dbReference>
<evidence type="ECO:0000313" key="8">
    <source>
        <dbReference type="Proteomes" id="UP000438914"/>
    </source>
</evidence>
<accession>A0A7K0KH77</accession>
<dbReference type="EMBL" id="VUNG01000031">
    <property type="protein sequence ID" value="MST85219.1"/>
    <property type="molecule type" value="Genomic_DNA"/>
</dbReference>
<organism evidence="7 8">
    <name type="scientific">Hallella mizrahii</name>
    <dbReference type="NCBI Taxonomy" id="2606637"/>
    <lineage>
        <taxon>Bacteria</taxon>
        <taxon>Pseudomonadati</taxon>
        <taxon>Bacteroidota</taxon>
        <taxon>Bacteroidia</taxon>
        <taxon>Bacteroidales</taxon>
        <taxon>Prevotellaceae</taxon>
        <taxon>Hallella</taxon>
    </lineage>
</organism>
<gene>
    <name evidence="7" type="ORF">FYJ73_11185</name>
</gene>
<evidence type="ECO:0000256" key="1">
    <source>
        <dbReference type="ARBA" id="ARBA00004496"/>
    </source>
</evidence>
<feature type="domain" description="RecX third three-helical" evidence="6">
    <location>
        <begin position="104"/>
        <end position="149"/>
    </location>
</feature>